<feature type="non-terminal residue" evidence="2">
    <location>
        <position position="196"/>
    </location>
</feature>
<dbReference type="Gene3D" id="2.60.40.10">
    <property type="entry name" value="Immunoglobulins"/>
    <property type="match status" value="1"/>
</dbReference>
<dbReference type="Pfam" id="PF16158">
    <property type="entry name" value="N_BRCA1_IG"/>
    <property type="match status" value="1"/>
</dbReference>
<dbReference type="PANTHER" id="PTHR20930:SF0">
    <property type="entry name" value="PROTEIN ILRUN"/>
    <property type="match status" value="1"/>
</dbReference>
<gene>
    <name evidence="2" type="ORF">S01H1_76628</name>
</gene>
<reference evidence="2" key="1">
    <citation type="journal article" date="2014" name="Front. Microbiol.">
        <title>High frequency of phylogenetically diverse reductive dehalogenase-homologous genes in deep subseafloor sedimentary metagenomes.</title>
        <authorList>
            <person name="Kawai M."/>
            <person name="Futagami T."/>
            <person name="Toyoda A."/>
            <person name="Takaki Y."/>
            <person name="Nishi S."/>
            <person name="Hori S."/>
            <person name="Arai W."/>
            <person name="Tsubouchi T."/>
            <person name="Morono Y."/>
            <person name="Uchiyama I."/>
            <person name="Ito T."/>
            <person name="Fujiyama A."/>
            <person name="Inagaki F."/>
            <person name="Takami H."/>
        </authorList>
    </citation>
    <scope>NUCLEOTIDE SEQUENCE</scope>
    <source>
        <strain evidence="2">Expedition CK06-06</strain>
    </source>
</reference>
<sequence length="196" mass="20803">MAMACNFPQGGDPTPSGPDLLKTYAAQTIQVQLTLVATGLQPTITPGQPGATATPLTEITATSAPEFTPTPSPTKGVCDQGAFEEDVNYPDNSVLKPGEEFTKTWRLANTGTCTWNSNYAIVFDRGDAMEGPASAALTTNSIAPGETVDVSVVLIAPETPGTYQGYWMLRNQAGQEFGLGEDGDKNFWVKIKIEPQ</sequence>
<dbReference type="InterPro" id="IPR013783">
    <property type="entry name" value="Ig-like_fold"/>
</dbReference>
<dbReference type="InterPro" id="IPR032350">
    <property type="entry name" value="Nbr1_FW"/>
</dbReference>
<organism evidence="2">
    <name type="scientific">marine sediment metagenome</name>
    <dbReference type="NCBI Taxonomy" id="412755"/>
    <lineage>
        <taxon>unclassified sequences</taxon>
        <taxon>metagenomes</taxon>
        <taxon>ecological metagenomes</taxon>
    </lineage>
</organism>
<feature type="domain" description="Nbr1 FW" evidence="1">
    <location>
        <begin position="88"/>
        <end position="192"/>
    </location>
</feature>
<accession>X0Y9P5</accession>
<evidence type="ECO:0000313" key="2">
    <source>
        <dbReference type="EMBL" id="GAG45448.1"/>
    </source>
</evidence>
<dbReference type="EMBL" id="BARS01051441">
    <property type="protein sequence ID" value="GAG45448.1"/>
    <property type="molecule type" value="Genomic_DNA"/>
</dbReference>
<dbReference type="AlphaFoldDB" id="X0Y9P5"/>
<protein>
    <recommendedName>
        <fullName evidence="1">Nbr1 FW domain-containing protein</fullName>
    </recommendedName>
</protein>
<comment type="caution">
    <text evidence="2">The sequence shown here is derived from an EMBL/GenBank/DDBJ whole genome shotgun (WGS) entry which is preliminary data.</text>
</comment>
<proteinExistence type="predicted"/>
<dbReference type="CDD" id="cd14947">
    <property type="entry name" value="NBR1_like"/>
    <property type="match status" value="1"/>
</dbReference>
<evidence type="ECO:0000259" key="1">
    <source>
        <dbReference type="Pfam" id="PF16158"/>
    </source>
</evidence>
<name>X0Y9P5_9ZZZZ</name>
<dbReference type="PANTHER" id="PTHR20930">
    <property type="entry name" value="OVARIAN CARCINOMA ANTIGEN CA125-RELATED"/>
    <property type="match status" value="1"/>
</dbReference>